<proteinExistence type="predicted"/>
<feature type="region of interest" description="Disordered" evidence="1">
    <location>
        <begin position="85"/>
        <end position="105"/>
    </location>
</feature>
<evidence type="ECO:0000256" key="1">
    <source>
        <dbReference type="SAM" id="MobiDB-lite"/>
    </source>
</evidence>
<comment type="caution">
    <text evidence="2">The sequence shown here is derived from an EMBL/GenBank/DDBJ whole genome shotgun (WGS) entry which is preliminary data.</text>
</comment>
<name>A0AAX0M463_VIBPH</name>
<dbReference type="Proteomes" id="UP000191946">
    <property type="component" value="Unassembled WGS sequence"/>
</dbReference>
<protein>
    <recommendedName>
        <fullName evidence="4">LysM domain-containing protein</fullName>
    </recommendedName>
</protein>
<evidence type="ECO:0000313" key="3">
    <source>
        <dbReference type="Proteomes" id="UP000191946"/>
    </source>
</evidence>
<sequence length="105" mass="11786">MYDKNLDTLVHQRRFDMLGGIQTVDAYLNTPTTVGKIAFANDLVSMVDKLNIFNSSLPDPIPNFKIGDVLVIPLRDGYRTEVTKQSKFYPKAPSAPSKSNEPKRN</sequence>
<gene>
    <name evidence="2" type="ORF">AKG60_26225</name>
</gene>
<organism evidence="2 3">
    <name type="scientific">Vibrio parahaemolyticus</name>
    <dbReference type="NCBI Taxonomy" id="670"/>
    <lineage>
        <taxon>Bacteria</taxon>
        <taxon>Pseudomonadati</taxon>
        <taxon>Pseudomonadota</taxon>
        <taxon>Gammaproteobacteria</taxon>
        <taxon>Vibrionales</taxon>
        <taxon>Vibrionaceae</taxon>
        <taxon>Vibrio</taxon>
    </lineage>
</organism>
<evidence type="ECO:0008006" key="4">
    <source>
        <dbReference type="Google" id="ProtNLM"/>
    </source>
</evidence>
<reference evidence="2 3" key="1">
    <citation type="submission" date="2015-08" db="EMBL/GenBank/DDBJ databases">
        <title>Draft Genome Sequences of Vibrio parahaemolyticus Strains.</title>
        <authorList>
            <person name="Gonzalez-Escalona N."/>
            <person name="DePaola A."/>
        </authorList>
    </citation>
    <scope>NUCLEOTIDE SEQUENCE [LARGE SCALE GENOMIC DNA]</scope>
    <source>
        <strain evidence="2 3">CFSAN001621</strain>
    </source>
</reference>
<evidence type="ECO:0000313" key="2">
    <source>
        <dbReference type="EMBL" id="OQJ95691.1"/>
    </source>
</evidence>
<dbReference type="AlphaFoldDB" id="A0AAX0M463"/>
<accession>A0AAX0M463</accession>
<keyword evidence="3" id="KW-1185">Reference proteome</keyword>
<dbReference type="EMBL" id="LHQV01000030">
    <property type="protein sequence ID" value="OQJ95691.1"/>
    <property type="molecule type" value="Genomic_DNA"/>
</dbReference>